<dbReference type="InParanoid" id="G0NKC8"/>
<evidence type="ECO:0000313" key="3">
    <source>
        <dbReference type="Proteomes" id="UP000008068"/>
    </source>
</evidence>
<feature type="compositionally biased region" description="Polar residues" evidence="1">
    <location>
        <begin position="1"/>
        <end position="18"/>
    </location>
</feature>
<gene>
    <name evidence="2" type="ORF">CAEBREN_09721</name>
</gene>
<feature type="compositionally biased region" description="Basic and acidic residues" evidence="1">
    <location>
        <begin position="28"/>
        <end position="38"/>
    </location>
</feature>
<evidence type="ECO:0000313" key="2">
    <source>
        <dbReference type="EMBL" id="EGT32887.1"/>
    </source>
</evidence>
<keyword evidence="3" id="KW-1185">Reference proteome</keyword>
<dbReference type="HOGENOM" id="CLU_1082697_0_0_1"/>
<reference evidence="3" key="1">
    <citation type="submission" date="2011-07" db="EMBL/GenBank/DDBJ databases">
        <authorList>
            <consortium name="Caenorhabditis brenneri Sequencing and Analysis Consortium"/>
            <person name="Wilson R.K."/>
        </authorList>
    </citation>
    <scope>NUCLEOTIDE SEQUENCE [LARGE SCALE GENOMIC DNA]</scope>
    <source>
        <strain evidence="3">PB2801</strain>
    </source>
</reference>
<evidence type="ECO:0000256" key="1">
    <source>
        <dbReference type="SAM" id="MobiDB-lite"/>
    </source>
</evidence>
<feature type="compositionally biased region" description="Basic and acidic residues" evidence="1">
    <location>
        <begin position="219"/>
        <end position="231"/>
    </location>
</feature>
<dbReference type="EMBL" id="GL379899">
    <property type="protein sequence ID" value="EGT32887.1"/>
    <property type="molecule type" value="Genomic_DNA"/>
</dbReference>
<feature type="compositionally biased region" description="Basic and acidic residues" evidence="1">
    <location>
        <begin position="128"/>
        <end position="137"/>
    </location>
</feature>
<feature type="compositionally biased region" description="Basic and acidic residues" evidence="1">
    <location>
        <begin position="78"/>
        <end position="87"/>
    </location>
</feature>
<dbReference type="AlphaFoldDB" id="G0NKC8"/>
<accession>G0NKC8</accession>
<dbReference type="Proteomes" id="UP000008068">
    <property type="component" value="Unassembled WGS sequence"/>
</dbReference>
<proteinExistence type="predicted"/>
<feature type="compositionally biased region" description="Polar residues" evidence="1">
    <location>
        <begin position="232"/>
        <end position="246"/>
    </location>
</feature>
<feature type="compositionally biased region" description="Basic and acidic residues" evidence="1">
    <location>
        <begin position="248"/>
        <end position="257"/>
    </location>
</feature>
<protein>
    <submittedName>
        <fullName evidence="2">Uncharacterized protein</fullName>
    </submittedName>
</protein>
<name>G0NKC8_CAEBE</name>
<feature type="region of interest" description="Disordered" evidence="1">
    <location>
        <begin position="1"/>
        <end position="257"/>
    </location>
</feature>
<organism evidence="3">
    <name type="scientific">Caenorhabditis brenneri</name>
    <name type="common">Nematode worm</name>
    <dbReference type="NCBI Taxonomy" id="135651"/>
    <lineage>
        <taxon>Eukaryota</taxon>
        <taxon>Metazoa</taxon>
        <taxon>Ecdysozoa</taxon>
        <taxon>Nematoda</taxon>
        <taxon>Chromadorea</taxon>
        <taxon>Rhabditida</taxon>
        <taxon>Rhabditina</taxon>
        <taxon>Rhabditomorpha</taxon>
        <taxon>Rhabditoidea</taxon>
        <taxon>Rhabditidae</taxon>
        <taxon>Peloderinae</taxon>
        <taxon>Caenorhabditis</taxon>
    </lineage>
</organism>
<feature type="compositionally biased region" description="Basic and acidic residues" evidence="1">
    <location>
        <begin position="157"/>
        <end position="180"/>
    </location>
</feature>
<feature type="compositionally biased region" description="Low complexity" evidence="1">
    <location>
        <begin position="48"/>
        <end position="60"/>
    </location>
</feature>
<sequence length="257" mass="29079">MSGHQQYTDYWSKQQSYRGNGGHKHPRIEHPEDWRSDRAPSTGPSYTRSPIRQSSSSRRQSPPPRSSSSRRSRSPARRSTDQVDQKARPYGASLPDSSDIVPETEELSTSSVRRESKKLAAIDQVVVPDKDHSEDNKQLIAPKSTPNHSVRPAFSPKLKENGSIKKADLSHKTPSEEDQQRVAPARNPVNLAQQSNEEEQPALAHNADRLPIRTRKRSHPDTSESELDHSPSRPSSPESDITFFNKNKQHEKMMKER</sequence>